<protein>
    <submittedName>
        <fullName evidence="1">Uncharacterized protein</fullName>
    </submittedName>
</protein>
<dbReference type="EMBL" id="AOPY01001423">
    <property type="protein sequence ID" value="EPJ39348.1"/>
    <property type="molecule type" value="Genomic_DNA"/>
</dbReference>
<dbReference type="Proteomes" id="UP000015001">
    <property type="component" value="Unassembled WGS sequence"/>
</dbReference>
<dbReference type="AlphaFoldDB" id="S4MQ19"/>
<evidence type="ECO:0000313" key="3">
    <source>
        <dbReference type="Proteomes" id="UP000015001"/>
    </source>
</evidence>
<name>S4MQ19_9ACTN</name>
<organism evidence="1 3">
    <name type="scientific">Streptomyces afghaniensis 772</name>
    <dbReference type="NCBI Taxonomy" id="1283301"/>
    <lineage>
        <taxon>Bacteria</taxon>
        <taxon>Bacillati</taxon>
        <taxon>Actinomycetota</taxon>
        <taxon>Actinomycetes</taxon>
        <taxon>Kitasatosporales</taxon>
        <taxon>Streptomycetaceae</taxon>
        <taxon>Streptomyces</taxon>
    </lineage>
</organism>
<evidence type="ECO:0000313" key="1">
    <source>
        <dbReference type="EMBL" id="EPJ37670.1"/>
    </source>
</evidence>
<evidence type="ECO:0000313" key="2">
    <source>
        <dbReference type="EMBL" id="EPJ39348.1"/>
    </source>
</evidence>
<keyword evidence="3" id="KW-1185">Reference proteome</keyword>
<gene>
    <name evidence="2" type="ORF">STAFG_3564</name>
    <name evidence="1" type="ORF">STAFG_5280</name>
</gene>
<comment type="caution">
    <text evidence="1">The sequence shown here is derived from an EMBL/GenBank/DDBJ whole genome shotgun (WGS) entry which is preliminary data.</text>
</comment>
<dbReference type="HOGENOM" id="CLU_3348933_0_0_11"/>
<proteinExistence type="predicted"/>
<reference evidence="1 3" key="1">
    <citation type="submission" date="2013-02" db="EMBL/GenBank/DDBJ databases">
        <title>Draft Genome Sequence of Streptomyces afghaniensis, Which Produces Compounds of the Julimycin B-Complex.</title>
        <authorList>
            <person name="Gruening B.A."/>
            <person name="Praeg A."/>
            <person name="Erxleben A."/>
            <person name="Guenther S."/>
            <person name="Fiedler H.-P."/>
            <person name="Goodfellow M."/>
            <person name="Mueller M."/>
        </authorList>
    </citation>
    <scope>NUCLEOTIDE SEQUENCE [LARGE SCALE GENOMIC DNA]</scope>
    <source>
        <strain evidence="1 3">772</strain>
    </source>
</reference>
<sequence length="37" mass="3876">MAQDGSVAGTVQPQKRLLSTSALAGVLEHRPALVLFL</sequence>
<accession>S4MQ19</accession>
<dbReference type="EMBL" id="AOPY01001488">
    <property type="protein sequence ID" value="EPJ37670.1"/>
    <property type="molecule type" value="Genomic_DNA"/>
</dbReference>